<sequence>MKRRIIYGLLLVLTFILFYSLLSEDILMSASGFMAFLGGVLCAVFLIQFVADYRDFDEVKELQTLQHKLGLVCIPSVIVFIIVLNVHYSGLEDKIILKYGKRVEGIIKNGRSTSGGTESNSYITVAYTTPKGNDVEKKFRITSEQFDAAKKDMPVEVLHCTKYPSATQILIGDDVIERFTGMKNRVLSLSDLTAMLDMKADSLQRYANTVSYRWIRIDNYPYFLVNGSEDLTLEFAPGETIIYTMRNSKYYEPLLEEMKKEGFKPVGDKKEGVYSKGNIGVKISYGSYDIKSNGTYNVGDASIKMPAFQGVSQIMTFYKL</sequence>
<name>A0A7K1U240_9BACT</name>
<dbReference type="RefSeq" id="WP_157305864.1">
    <property type="nucleotide sequence ID" value="NZ_WRXN01000003.1"/>
</dbReference>
<accession>A0A7K1U240</accession>
<keyword evidence="1" id="KW-0472">Membrane</keyword>
<feature type="transmembrane region" description="Helical" evidence="1">
    <location>
        <begin position="71"/>
        <end position="88"/>
    </location>
</feature>
<organism evidence="2 3">
    <name type="scientific">Chitinophaga tropicalis</name>
    <dbReference type="NCBI Taxonomy" id="2683588"/>
    <lineage>
        <taxon>Bacteria</taxon>
        <taxon>Pseudomonadati</taxon>
        <taxon>Bacteroidota</taxon>
        <taxon>Chitinophagia</taxon>
        <taxon>Chitinophagales</taxon>
        <taxon>Chitinophagaceae</taxon>
        <taxon>Chitinophaga</taxon>
    </lineage>
</organism>
<evidence type="ECO:0000313" key="2">
    <source>
        <dbReference type="EMBL" id="MVT08442.1"/>
    </source>
</evidence>
<proteinExistence type="predicted"/>
<protein>
    <recommendedName>
        <fullName evidence="4">DUF3592 domain-containing protein</fullName>
    </recommendedName>
</protein>
<evidence type="ECO:0000313" key="3">
    <source>
        <dbReference type="Proteomes" id="UP000461730"/>
    </source>
</evidence>
<evidence type="ECO:0008006" key="4">
    <source>
        <dbReference type="Google" id="ProtNLM"/>
    </source>
</evidence>
<dbReference type="Proteomes" id="UP000461730">
    <property type="component" value="Unassembled WGS sequence"/>
</dbReference>
<comment type="caution">
    <text evidence="2">The sequence shown here is derived from an EMBL/GenBank/DDBJ whole genome shotgun (WGS) entry which is preliminary data.</text>
</comment>
<evidence type="ECO:0000256" key="1">
    <source>
        <dbReference type="SAM" id="Phobius"/>
    </source>
</evidence>
<keyword evidence="3" id="KW-1185">Reference proteome</keyword>
<keyword evidence="1" id="KW-1133">Transmembrane helix</keyword>
<reference evidence="2 3" key="1">
    <citation type="submission" date="2019-12" db="EMBL/GenBank/DDBJ databases">
        <title>Chitinophaga sp. strain ysch24 (GDMCC 1.1355), whole genome shotgun sequence.</title>
        <authorList>
            <person name="Zhang X."/>
        </authorList>
    </citation>
    <scope>NUCLEOTIDE SEQUENCE [LARGE SCALE GENOMIC DNA]</scope>
    <source>
        <strain evidence="3">ysch24</strain>
    </source>
</reference>
<dbReference type="EMBL" id="WRXN01000003">
    <property type="protein sequence ID" value="MVT08442.1"/>
    <property type="molecule type" value="Genomic_DNA"/>
</dbReference>
<feature type="transmembrane region" description="Helical" evidence="1">
    <location>
        <begin position="33"/>
        <end position="51"/>
    </location>
</feature>
<dbReference type="AlphaFoldDB" id="A0A7K1U240"/>
<keyword evidence="1" id="KW-0812">Transmembrane</keyword>
<gene>
    <name evidence="2" type="ORF">GO493_09250</name>
</gene>